<keyword evidence="1" id="KW-0732">Signal</keyword>
<feature type="signal peptide" evidence="1">
    <location>
        <begin position="1"/>
        <end position="29"/>
    </location>
</feature>
<evidence type="ECO:0000313" key="2">
    <source>
        <dbReference type="EMBL" id="KAF7141063.1"/>
    </source>
</evidence>
<dbReference type="Proteomes" id="UP000626092">
    <property type="component" value="Unassembled WGS sequence"/>
</dbReference>
<dbReference type="InterPro" id="IPR038765">
    <property type="entry name" value="Papain-like_cys_pep_sf"/>
</dbReference>
<dbReference type="SUPFAM" id="SSF54001">
    <property type="entry name" value="Cysteine proteinases"/>
    <property type="match status" value="1"/>
</dbReference>
<accession>A0A834GSI1</accession>
<dbReference type="Gene3D" id="3.90.70.10">
    <property type="entry name" value="Cysteine proteinases"/>
    <property type="match status" value="1"/>
</dbReference>
<comment type="caution">
    <text evidence="2">The sequence shown here is derived from an EMBL/GenBank/DDBJ whole genome shotgun (WGS) entry which is preliminary data.</text>
</comment>
<organism evidence="2 3">
    <name type="scientific">Rhododendron simsii</name>
    <name type="common">Sims's rhododendron</name>
    <dbReference type="NCBI Taxonomy" id="118357"/>
    <lineage>
        <taxon>Eukaryota</taxon>
        <taxon>Viridiplantae</taxon>
        <taxon>Streptophyta</taxon>
        <taxon>Embryophyta</taxon>
        <taxon>Tracheophyta</taxon>
        <taxon>Spermatophyta</taxon>
        <taxon>Magnoliopsida</taxon>
        <taxon>eudicotyledons</taxon>
        <taxon>Gunneridae</taxon>
        <taxon>Pentapetalae</taxon>
        <taxon>asterids</taxon>
        <taxon>Ericales</taxon>
        <taxon>Ericaceae</taxon>
        <taxon>Ericoideae</taxon>
        <taxon>Rhodoreae</taxon>
        <taxon>Rhododendron</taxon>
    </lineage>
</organism>
<sequence length="469" mass="53411">MSSSKRLLSEVYKTHNLLLVLALFLDGDGSEEEQRENEVIPSSDESRSVGDDHHLVLSRVWIGLISQWILVSLVRDGYLLRVTMKDGLARAQKACCPPNRTVVCSSHKFAYYDVEVGGKGDRDTCNVFRCATYVKARKQLSIHEAPNILTIVLKRFQFSAVSCYCSKKTIKPKVQDILVGPKCKSPKSMMKVSRGLLCSEMEKKGQITDESRHNGFRCAAYARKLLGKHEAPNILTIVLKSFQRMNNSSRTKLRLSKKLRHLNPKPVHDLAFLYVRRPCMYNVVRTVHTFTSGKTSSVQRKDLVVETYSLYYNNYEVAIHDLYYSPIKIPYEIAEALWLSCEKPVKRHPLYTDSCIAKPSPPPPSISSGEKRPYSYFLFGANLSASDVADHCKLDEIVMMTLRLPADKSEVNISFSDFHSKLEYGFELYWLSFLCEQCQGPHEYCSIESLNPSYVTCYKNCYGFSDSFP</sequence>
<evidence type="ECO:0000313" key="3">
    <source>
        <dbReference type="Proteomes" id="UP000626092"/>
    </source>
</evidence>
<dbReference type="OrthoDB" id="1146903at2759"/>
<feature type="chain" id="PRO_5032359859" evidence="1">
    <location>
        <begin position="30"/>
        <end position="469"/>
    </location>
</feature>
<dbReference type="EMBL" id="WJXA01000006">
    <property type="protein sequence ID" value="KAF7141063.1"/>
    <property type="molecule type" value="Genomic_DNA"/>
</dbReference>
<evidence type="ECO:0000256" key="1">
    <source>
        <dbReference type="SAM" id="SignalP"/>
    </source>
</evidence>
<gene>
    <name evidence="2" type="ORF">RHSIM_Rhsim06G0180100</name>
</gene>
<reference evidence="2" key="1">
    <citation type="submission" date="2019-11" db="EMBL/GenBank/DDBJ databases">
        <authorList>
            <person name="Liu Y."/>
            <person name="Hou J."/>
            <person name="Li T.-Q."/>
            <person name="Guan C.-H."/>
            <person name="Wu X."/>
            <person name="Wu H.-Z."/>
            <person name="Ling F."/>
            <person name="Zhang R."/>
            <person name="Shi X.-G."/>
            <person name="Ren J.-P."/>
            <person name="Chen E.-F."/>
            <person name="Sun J.-M."/>
        </authorList>
    </citation>
    <scope>NUCLEOTIDE SEQUENCE</scope>
    <source>
        <strain evidence="2">Adult_tree_wgs_1</strain>
        <tissue evidence="2">Leaves</tissue>
    </source>
</reference>
<keyword evidence="3" id="KW-1185">Reference proteome</keyword>
<proteinExistence type="predicted"/>
<name>A0A834GSI1_RHOSS</name>
<protein>
    <submittedName>
        <fullName evidence="2">Uncharacterized protein</fullName>
    </submittedName>
</protein>
<dbReference type="AlphaFoldDB" id="A0A834GSI1"/>